<evidence type="ECO:0000313" key="3">
    <source>
        <dbReference type="Proteomes" id="UP000294894"/>
    </source>
</evidence>
<organism evidence="2 3">
    <name type="scientific">Nocardioides euryhalodurans</name>
    <dbReference type="NCBI Taxonomy" id="2518370"/>
    <lineage>
        <taxon>Bacteria</taxon>
        <taxon>Bacillati</taxon>
        <taxon>Actinomycetota</taxon>
        <taxon>Actinomycetes</taxon>
        <taxon>Propionibacteriales</taxon>
        <taxon>Nocardioidaceae</taxon>
        <taxon>Nocardioides</taxon>
    </lineage>
</organism>
<reference evidence="2 3" key="1">
    <citation type="submission" date="2019-03" db="EMBL/GenBank/DDBJ databases">
        <title>Three New Species of Nocardioides, Nocardioides euryhalodurans sp. nov., Nocardioides seonyuensis sp. nov. and Nocardioides eburneoflavus sp. nov., Iolated from Soil.</title>
        <authorList>
            <person name="Roh S.G."/>
            <person name="Lee C."/>
            <person name="Kim M.-K."/>
            <person name="Kim S.B."/>
        </authorList>
    </citation>
    <scope>NUCLEOTIDE SEQUENCE [LARGE SCALE GENOMIC DNA]</scope>
    <source>
        <strain evidence="2 3">MMS17-SY117</strain>
    </source>
</reference>
<dbReference type="Proteomes" id="UP000294894">
    <property type="component" value="Chromosome"/>
</dbReference>
<feature type="region of interest" description="Disordered" evidence="1">
    <location>
        <begin position="1"/>
        <end position="31"/>
    </location>
</feature>
<dbReference type="KEGG" id="noy:EXE57_10150"/>
<dbReference type="EMBL" id="CP038267">
    <property type="protein sequence ID" value="QBR92597.1"/>
    <property type="molecule type" value="Genomic_DNA"/>
</dbReference>
<dbReference type="AlphaFoldDB" id="A0A4P7GLK1"/>
<evidence type="ECO:0000313" key="2">
    <source>
        <dbReference type="EMBL" id="QBR92597.1"/>
    </source>
</evidence>
<accession>A0A4P7GLK1</accession>
<sequence>MSDQDANEKRQDPRVGHLRPDPGEPAIRTRSLDGLWGDSDRPGFARLYLTRDLSIYAEFRVGDVLVTKEIPEERGPFVGEKSTHIELPSDANVDITHSRLAGDIDEFDLDIRLGARTRFASVGYASSGPNECTKAEDDTDFPCGHTCDPFLCKTFIGPGGGRCPDGGGPRGGSDDCTATCATCETCETQCVPCYSDYGHTACGTCYTDPGQTECGGCNRYRRR</sequence>
<evidence type="ECO:0000256" key="1">
    <source>
        <dbReference type="SAM" id="MobiDB-lite"/>
    </source>
</evidence>
<name>A0A4P7GLK1_9ACTN</name>
<gene>
    <name evidence="2" type="ORF">EXE57_10150</name>
</gene>
<proteinExistence type="predicted"/>
<feature type="compositionally biased region" description="Basic and acidic residues" evidence="1">
    <location>
        <begin position="1"/>
        <end position="22"/>
    </location>
</feature>
<dbReference type="OrthoDB" id="5195409at2"/>
<keyword evidence="3" id="KW-1185">Reference proteome</keyword>
<dbReference type="RefSeq" id="WP_135077172.1">
    <property type="nucleotide sequence ID" value="NZ_CP038267.1"/>
</dbReference>
<protein>
    <submittedName>
        <fullName evidence="2">Uncharacterized protein</fullName>
    </submittedName>
</protein>